<dbReference type="PANTHER" id="PTHR45692:SF1">
    <property type="entry name" value="G-PROTEIN COUPLED RECEPTORS FAMILY 2 PROFILE 2 DOMAIN-CONTAINING PROTEIN"/>
    <property type="match status" value="1"/>
</dbReference>
<evidence type="ECO:0000256" key="6">
    <source>
        <dbReference type="SAM" id="MobiDB-lite"/>
    </source>
</evidence>
<dbReference type="VEuPathDB" id="AmoebaDB:NAEGRDRAFT_57403"/>
<evidence type="ECO:0000256" key="3">
    <source>
        <dbReference type="ARBA" id="ARBA00022989"/>
    </source>
</evidence>
<evidence type="ECO:0000313" key="10">
    <source>
        <dbReference type="Proteomes" id="UP000006671"/>
    </source>
</evidence>
<dbReference type="OrthoDB" id="547680at2759"/>
<dbReference type="EMBL" id="GG738856">
    <property type="protein sequence ID" value="EFC46905.1"/>
    <property type="molecule type" value="Genomic_DNA"/>
</dbReference>
<protein>
    <recommendedName>
        <fullName evidence="8">GAIN-B domain-containing protein</fullName>
    </recommendedName>
</protein>
<dbReference type="PROSITE" id="PS00018">
    <property type="entry name" value="EF_HAND_1"/>
    <property type="match status" value="1"/>
</dbReference>
<feature type="transmembrane region" description="Helical" evidence="7">
    <location>
        <begin position="1040"/>
        <end position="1061"/>
    </location>
</feature>
<evidence type="ECO:0000256" key="1">
    <source>
        <dbReference type="ARBA" id="ARBA00004370"/>
    </source>
</evidence>
<evidence type="ECO:0000256" key="2">
    <source>
        <dbReference type="ARBA" id="ARBA00022692"/>
    </source>
</evidence>
<feature type="domain" description="GAIN-B" evidence="8">
    <location>
        <begin position="732"/>
        <end position="905"/>
    </location>
</feature>
<dbReference type="PROSITE" id="PS50221">
    <property type="entry name" value="GAIN_B"/>
    <property type="match status" value="1"/>
</dbReference>
<dbReference type="GO" id="GO:0016020">
    <property type="term" value="C:membrane"/>
    <property type="evidence" value="ECO:0007669"/>
    <property type="project" value="UniProtKB-SubCell"/>
</dbReference>
<feature type="transmembrane region" description="Helical" evidence="7">
    <location>
        <begin position="1067"/>
        <end position="1091"/>
    </location>
</feature>
<dbReference type="Gene3D" id="2.60.220.50">
    <property type="match status" value="1"/>
</dbReference>
<evidence type="ECO:0000256" key="4">
    <source>
        <dbReference type="ARBA" id="ARBA00023136"/>
    </source>
</evidence>
<feature type="compositionally biased region" description="Low complexity" evidence="6">
    <location>
        <begin position="1244"/>
        <end position="1262"/>
    </location>
</feature>
<dbReference type="OMA" id="YCECNHT"/>
<accession>D2V7P1</accession>
<dbReference type="InterPro" id="IPR000203">
    <property type="entry name" value="GPS"/>
</dbReference>
<dbReference type="Pfam" id="PF01825">
    <property type="entry name" value="GPS"/>
    <property type="match status" value="1"/>
</dbReference>
<dbReference type="InterPro" id="IPR018247">
    <property type="entry name" value="EF_Hand_1_Ca_BS"/>
</dbReference>
<dbReference type="STRING" id="5762.D2V7P1"/>
<keyword evidence="2 7" id="KW-0812">Transmembrane</keyword>
<feature type="compositionally biased region" description="Basic and acidic residues" evidence="6">
    <location>
        <begin position="1292"/>
        <end position="1303"/>
    </location>
</feature>
<feature type="transmembrane region" description="Helical" evidence="7">
    <location>
        <begin position="33"/>
        <end position="53"/>
    </location>
</feature>
<evidence type="ECO:0000313" key="9">
    <source>
        <dbReference type="EMBL" id="EFC46905.1"/>
    </source>
</evidence>
<evidence type="ECO:0000256" key="5">
    <source>
        <dbReference type="ARBA" id="ARBA00023157"/>
    </source>
</evidence>
<feature type="region of interest" description="Disordered" evidence="6">
    <location>
        <begin position="1233"/>
        <end position="1304"/>
    </location>
</feature>
<feature type="compositionally biased region" description="Basic and acidic residues" evidence="6">
    <location>
        <begin position="1436"/>
        <end position="1445"/>
    </location>
</feature>
<dbReference type="PANTHER" id="PTHR45692">
    <property type="entry name" value="G_PROTEIN_RECEP_F2_4 DOMAIN-CONTAINING PROTEIN"/>
    <property type="match status" value="1"/>
</dbReference>
<sequence>MLSSLFTINFNRKTIPSNHHHHHVTLQSVLKRFGFALLVVVLLMIITPAFSTYTTEKTKQEHDTKALHRLEKFHQHHHDDLNNNNILRVGRKGKNRLYHHDERKKNHQGRGEKVLKQQLRSVSTSQASVVPTFSLPSVVNLYANTPLYIPIILTNQVTSGTTFEYSWKVYNSTNDITLASGTTPTVYIGEYDLDLLKTVTYYQNIVGSISSPVSSWNIYVEVTSRGDYGIIIAQYKKTIPFNLYLLGVLATIVGENQDLTLITDLKTNQVLNVSMSKITPKIEYYDSAVKHYRIITITYKYSSFYYVESEKFEILIHSIRVNDSVPIFQTITSNTTMQQYHPPNLPITLTPNFVNYNNTVRVVFYWEVNGSPYLKQNLTLDSLSPNSKYVAKCEIYFLGNVQRYTSMSYTFFTANNITKPKFNIVTSSALAFQTRVQVSGYIGESSRGPLCMTEIFAETTNFGKISLTNGRPVCLQSLLQTSTDAIAFLRMPLRKITLYDNIKLSFVVTDGIAQETYSLTTSSNPSTILDYFSSSNIVKLTSSVLDTTSTLYENDRTLLPSHIVVAASLIMNFKSSAEESNSMNVDYSTLASGLGSYLSRICPSSSNYSPLEQNLNCIEIIGKYVSISGLTTTFASTTLSQSISSNIVTSIFYQLNQLVFNSMNGQGTLQNGVLFQKFSSEGGETYVSLLMDMLQTASSYIAQDYTTVPINGTYVSINSNTITSTIYAVSKIFLSSSSTSTFKSSSSLITKLDLSSFQSTTLYSLSLNGDVTVQVPPLSSLLGSLTSSSSVVLSLQLSPQNNVTDAVNSTIISSRKVQFQLLDPNTDKKIELKDLSQPITLKLPITYSSLSNSSRDSSKCVFWSDSTNAWSNTGCVLKQATQSYFYCECNHTTTFAVLSTTLTTSSNNTQIQTAAFDMVPLIVISSVTGGVILITLVFSGVVQAFIHVLKNVDSAESGDLFLPAEFFPVNAQIEKPKEPETTIEETEKKEEKEPKVKKRYKDLSFGLKIFECLKEFHPVLGIVFPKKYFKSIHIKRLDRLIILMDIFITTSTVNVILLSVSTISKNWIFVIPSLISFGCSVINQIPITLLFCRKQAIWKVCAYGYSCVFAFVCLVISIIASAGVFVSNQWNMNILDWLYATILGVAWDLIVFRIVLASIIAFLIEVKVTIDMGIATFRKTDEAEKEDQPLQTKRMVTVQNNVRIPMLFSQKEKPNIPKLNLKAVEGVATPKENPVNELSSMHASPTASDTTSSSSGLDSYFSPHKANQPAVEEAKETSANEEAKTSSSGMEHSSDNSTSKEAEQQCITPGCIVVLDSPGISPISPLIPKQDHDMSFVEKVQLRDELNMSEGKVDEAIIPPVLEDTMIIDGTEKQDNVEESTNEPVQDSVPQQEEEKLIEQAEDINEDLEIVEPAIVETEQVQQPVAEEVSTEEVPEETRVSDEEITTPHEEPAVVIVDEVTKEEVANVEPIVTESVQETTQLPEVEQVTEATIEPIEPVKEELPEIDTTKKNPIKILKEILKEKDVPPPAAESQEPKDKSEKNILDYIEQVTEHEKKITSENLESFTSEILERLSGKSISEILLILSETKDQQSSSQQQYSSPLRTNSPVARNALQKNTPGNKSARMLKSGGIEIDRSRKRSLSFNKLYGIEEAMIKPQTDFFDQLRLYVNQNYSEEAKVKALNELLFLQCIYLHYKIISVTPEARKEMAEQVVATFLNEKEQYHINIGFYKRVLASCISDENLNANTFERACEIIEIALKPVISNFLKHIQEKQANVMTSV</sequence>
<feature type="transmembrane region" description="Helical" evidence="7">
    <location>
        <begin position="1103"/>
        <end position="1125"/>
    </location>
</feature>
<proteinExistence type="predicted"/>
<gene>
    <name evidence="9" type="ORF">NAEGRDRAFT_57403</name>
</gene>
<name>D2V7P1_NAEGR</name>
<keyword evidence="4 7" id="KW-0472">Membrane</keyword>
<feature type="region of interest" description="Disordered" evidence="6">
    <location>
        <begin position="1522"/>
        <end position="1542"/>
    </location>
</feature>
<dbReference type="RefSeq" id="XP_002679649.1">
    <property type="nucleotide sequence ID" value="XM_002679603.1"/>
</dbReference>
<dbReference type="InParanoid" id="D2V7P1"/>
<evidence type="ECO:0000256" key="7">
    <source>
        <dbReference type="SAM" id="Phobius"/>
    </source>
</evidence>
<dbReference type="InterPro" id="IPR046338">
    <property type="entry name" value="GAIN_dom_sf"/>
</dbReference>
<keyword evidence="3 7" id="KW-1133">Transmembrane helix</keyword>
<organism evidence="10">
    <name type="scientific">Naegleria gruberi</name>
    <name type="common">Amoeba</name>
    <dbReference type="NCBI Taxonomy" id="5762"/>
    <lineage>
        <taxon>Eukaryota</taxon>
        <taxon>Discoba</taxon>
        <taxon>Heterolobosea</taxon>
        <taxon>Tetramitia</taxon>
        <taxon>Eutetramitia</taxon>
        <taxon>Vahlkampfiidae</taxon>
        <taxon>Naegleria</taxon>
    </lineage>
</organism>
<evidence type="ECO:0000259" key="8">
    <source>
        <dbReference type="PROSITE" id="PS50221"/>
    </source>
</evidence>
<dbReference type="GeneID" id="8861213"/>
<comment type="subcellular location">
    <subcellularLocation>
        <location evidence="1">Membrane</location>
    </subcellularLocation>
</comment>
<keyword evidence="10" id="KW-1185">Reference proteome</keyword>
<keyword evidence="5" id="KW-1015">Disulfide bond</keyword>
<feature type="transmembrane region" description="Helical" evidence="7">
    <location>
        <begin position="1137"/>
        <end position="1164"/>
    </location>
</feature>
<feature type="region of interest" description="Disordered" evidence="6">
    <location>
        <begin position="1421"/>
        <end position="1445"/>
    </location>
</feature>
<dbReference type="InterPro" id="IPR057244">
    <property type="entry name" value="GAIN_B"/>
</dbReference>
<dbReference type="Proteomes" id="UP000006671">
    <property type="component" value="Unassembled WGS sequence"/>
</dbReference>
<dbReference type="KEGG" id="ngr:NAEGRDRAFT_57403"/>
<reference evidence="9 10" key="1">
    <citation type="journal article" date="2010" name="Cell">
        <title>The genome of Naegleria gruberi illuminates early eukaryotic versatility.</title>
        <authorList>
            <person name="Fritz-Laylin L.K."/>
            <person name="Prochnik S.E."/>
            <person name="Ginger M.L."/>
            <person name="Dacks J.B."/>
            <person name="Carpenter M.L."/>
            <person name="Field M.C."/>
            <person name="Kuo A."/>
            <person name="Paredez A."/>
            <person name="Chapman J."/>
            <person name="Pham J."/>
            <person name="Shu S."/>
            <person name="Neupane R."/>
            <person name="Cipriano M."/>
            <person name="Mancuso J."/>
            <person name="Tu H."/>
            <person name="Salamov A."/>
            <person name="Lindquist E."/>
            <person name="Shapiro H."/>
            <person name="Lucas S."/>
            <person name="Grigoriev I.V."/>
            <person name="Cande W.Z."/>
            <person name="Fulton C."/>
            <person name="Rokhsar D.S."/>
            <person name="Dawson S.C."/>
        </authorList>
    </citation>
    <scope>NUCLEOTIDE SEQUENCE [LARGE SCALE GENOMIC DNA]</scope>
    <source>
        <strain evidence="9 10">NEG-M</strain>
    </source>
</reference>
<feature type="compositionally biased region" description="Basic and acidic residues" evidence="6">
    <location>
        <begin position="1272"/>
        <end position="1284"/>
    </location>
</feature>
<dbReference type="SMART" id="SM00303">
    <property type="entry name" value="GPS"/>
    <property type="match status" value="1"/>
</dbReference>
<feature type="transmembrane region" description="Helical" evidence="7">
    <location>
        <begin position="918"/>
        <end position="942"/>
    </location>
</feature>